<evidence type="ECO:0000256" key="6">
    <source>
        <dbReference type="ARBA" id="ARBA00023136"/>
    </source>
</evidence>
<keyword evidence="4" id="KW-0067">ATP-binding</keyword>
<dbReference type="SMART" id="SM00382">
    <property type="entry name" value="AAA"/>
    <property type="match status" value="1"/>
</dbReference>
<evidence type="ECO:0000313" key="10">
    <source>
        <dbReference type="Proteomes" id="UP000243342"/>
    </source>
</evidence>
<dbReference type="STRING" id="1428644.BIV57_00540"/>
<comment type="caution">
    <text evidence="9">The sequence shown here is derived from an EMBL/GenBank/DDBJ whole genome shotgun (WGS) entry which is preliminary data.</text>
</comment>
<dbReference type="SUPFAM" id="SSF52540">
    <property type="entry name" value="P-loop containing nucleoside triphosphate hydrolases"/>
    <property type="match status" value="1"/>
</dbReference>
<dbReference type="GO" id="GO:0015421">
    <property type="term" value="F:ABC-type oligopeptide transporter activity"/>
    <property type="evidence" value="ECO:0007669"/>
    <property type="project" value="TreeGrafter"/>
</dbReference>
<dbReference type="InterPro" id="IPR036640">
    <property type="entry name" value="ABC1_TM_sf"/>
</dbReference>
<sequence>MIGLSVVLVCRCMLPPASDWVAEVLVGRLDDDVSRTITGSLLAAFNLSTLEDSAVQDQLAQARGMNGLPVPHAVRIAAMGLQSRLAALGSLILVAFYLSWWSAILLVAALALASQVLAAAWRVEFRSWPDQAEAQRQASYFFELGMGEAAKEVRVFGLATWLRESHLDQWMQAMRPVWHARRRTRIRAFLAVIPLAGSISAVLLYLISQVRGGHVDIAAATSSAAATLAVLAALSPHLTVLAQRGARTLEALDAIPESVAPDAAAPSPLSQLQTGHPHTIRLHQVSYRYPGQDRDALTDLDLEIRAGESFALVGVNGAGKSTLVKLLTGMISPTSGQITIDGIDLARLHLPQWHTQIAVVMQDFLRLPLTASQNVAIGHQPPHDIRAMDQVAERAAFDGIVRDLPNGWDTPLDRNQDGGTDLSGGQWQRLALVRALWAAEQGASLLILDEPAAALDIRAEAELVGRFLDLAAGLTTLTISHRFSVVRGADRIGVLDGGRIVESGTHDTLLRLDGRYAAMFRAQGSLYLTDADNPPEPNDG</sequence>
<dbReference type="PANTHER" id="PTHR43394:SF1">
    <property type="entry name" value="ATP-BINDING CASSETTE SUB-FAMILY B MEMBER 10, MITOCHONDRIAL"/>
    <property type="match status" value="1"/>
</dbReference>
<dbReference type="GO" id="GO:0016887">
    <property type="term" value="F:ATP hydrolysis activity"/>
    <property type="evidence" value="ECO:0007669"/>
    <property type="project" value="InterPro"/>
</dbReference>
<name>A0A1J7BL05_9ACTN</name>
<dbReference type="PANTHER" id="PTHR43394">
    <property type="entry name" value="ATP-DEPENDENT PERMEASE MDL1, MITOCHONDRIAL"/>
    <property type="match status" value="1"/>
</dbReference>
<keyword evidence="5 7" id="KW-1133">Transmembrane helix</keyword>
<proteinExistence type="predicted"/>
<gene>
    <name evidence="9" type="ORF">BIV57_00540</name>
</gene>
<evidence type="ECO:0000256" key="2">
    <source>
        <dbReference type="ARBA" id="ARBA00022692"/>
    </source>
</evidence>
<dbReference type="Proteomes" id="UP000243342">
    <property type="component" value="Unassembled WGS sequence"/>
</dbReference>
<dbReference type="AlphaFoldDB" id="A0A1J7BL05"/>
<reference evidence="9 10" key="1">
    <citation type="submission" date="2016-10" db="EMBL/GenBank/DDBJ databases">
        <title>Genome sequence of Streptomyces gilvigriseus MUSC 26.</title>
        <authorList>
            <person name="Lee L.-H."/>
            <person name="Ser H.-L."/>
        </authorList>
    </citation>
    <scope>NUCLEOTIDE SEQUENCE [LARGE SCALE GENOMIC DNA]</scope>
    <source>
        <strain evidence="9 10">MUSC 26</strain>
    </source>
</reference>
<dbReference type="InterPro" id="IPR039421">
    <property type="entry name" value="Type_1_exporter"/>
</dbReference>
<dbReference type="InterPro" id="IPR027417">
    <property type="entry name" value="P-loop_NTPase"/>
</dbReference>
<organism evidence="9 10">
    <name type="scientific">Mangrovactinospora gilvigrisea</name>
    <dbReference type="NCBI Taxonomy" id="1428644"/>
    <lineage>
        <taxon>Bacteria</taxon>
        <taxon>Bacillati</taxon>
        <taxon>Actinomycetota</taxon>
        <taxon>Actinomycetes</taxon>
        <taxon>Kitasatosporales</taxon>
        <taxon>Streptomycetaceae</taxon>
        <taxon>Mangrovactinospora</taxon>
    </lineage>
</organism>
<evidence type="ECO:0000256" key="1">
    <source>
        <dbReference type="ARBA" id="ARBA00004651"/>
    </source>
</evidence>
<dbReference type="Pfam" id="PF00005">
    <property type="entry name" value="ABC_tran"/>
    <property type="match status" value="1"/>
</dbReference>
<dbReference type="PROSITE" id="PS50893">
    <property type="entry name" value="ABC_TRANSPORTER_2"/>
    <property type="match status" value="1"/>
</dbReference>
<dbReference type="InterPro" id="IPR017871">
    <property type="entry name" value="ABC_transporter-like_CS"/>
</dbReference>
<dbReference type="Gene3D" id="3.40.50.300">
    <property type="entry name" value="P-loop containing nucleotide triphosphate hydrolases"/>
    <property type="match status" value="1"/>
</dbReference>
<keyword evidence="3" id="KW-0547">Nucleotide-binding</keyword>
<evidence type="ECO:0000256" key="7">
    <source>
        <dbReference type="SAM" id="Phobius"/>
    </source>
</evidence>
<dbReference type="SUPFAM" id="SSF90123">
    <property type="entry name" value="ABC transporter transmembrane region"/>
    <property type="match status" value="1"/>
</dbReference>
<dbReference type="GO" id="GO:0005886">
    <property type="term" value="C:plasma membrane"/>
    <property type="evidence" value="ECO:0007669"/>
    <property type="project" value="UniProtKB-SubCell"/>
</dbReference>
<accession>A0A1J7BL05</accession>
<evidence type="ECO:0000313" key="9">
    <source>
        <dbReference type="EMBL" id="OIV39367.1"/>
    </source>
</evidence>
<feature type="domain" description="ABC transporter" evidence="8">
    <location>
        <begin position="280"/>
        <end position="522"/>
    </location>
</feature>
<dbReference type="GO" id="GO:0005524">
    <property type="term" value="F:ATP binding"/>
    <property type="evidence" value="ECO:0007669"/>
    <property type="project" value="UniProtKB-KW"/>
</dbReference>
<evidence type="ECO:0000256" key="5">
    <source>
        <dbReference type="ARBA" id="ARBA00022989"/>
    </source>
</evidence>
<feature type="transmembrane region" description="Helical" evidence="7">
    <location>
        <begin position="100"/>
        <end position="121"/>
    </location>
</feature>
<keyword evidence="10" id="KW-1185">Reference proteome</keyword>
<keyword evidence="6 7" id="KW-0472">Membrane</keyword>
<evidence type="ECO:0000256" key="3">
    <source>
        <dbReference type="ARBA" id="ARBA00022741"/>
    </source>
</evidence>
<dbReference type="EMBL" id="MLCF01000002">
    <property type="protein sequence ID" value="OIV39367.1"/>
    <property type="molecule type" value="Genomic_DNA"/>
</dbReference>
<dbReference type="InterPro" id="IPR003439">
    <property type="entry name" value="ABC_transporter-like_ATP-bd"/>
</dbReference>
<comment type="subcellular location">
    <subcellularLocation>
        <location evidence="1">Cell membrane</location>
        <topology evidence="1">Multi-pass membrane protein</topology>
    </subcellularLocation>
</comment>
<dbReference type="InterPro" id="IPR003593">
    <property type="entry name" value="AAA+_ATPase"/>
</dbReference>
<keyword evidence="2 7" id="KW-0812">Transmembrane</keyword>
<evidence type="ECO:0000256" key="4">
    <source>
        <dbReference type="ARBA" id="ARBA00022840"/>
    </source>
</evidence>
<protein>
    <recommendedName>
        <fullName evidence="8">ABC transporter domain-containing protein</fullName>
    </recommendedName>
</protein>
<feature type="transmembrane region" description="Helical" evidence="7">
    <location>
        <begin position="188"/>
        <end position="207"/>
    </location>
</feature>
<dbReference type="Gene3D" id="1.20.1560.10">
    <property type="entry name" value="ABC transporter type 1, transmembrane domain"/>
    <property type="match status" value="1"/>
</dbReference>
<dbReference type="PROSITE" id="PS00211">
    <property type="entry name" value="ABC_TRANSPORTER_1"/>
    <property type="match status" value="1"/>
</dbReference>
<evidence type="ECO:0000259" key="8">
    <source>
        <dbReference type="PROSITE" id="PS50893"/>
    </source>
</evidence>